<reference evidence="2 3" key="1">
    <citation type="submission" date="2018-06" db="EMBL/GenBank/DDBJ databases">
        <title>Genomic Encyclopedia of Archaeal and Bacterial Type Strains, Phase II (KMG-II): from individual species to whole genera.</title>
        <authorList>
            <person name="Goeker M."/>
        </authorList>
    </citation>
    <scope>NUCLEOTIDE SEQUENCE [LARGE SCALE GENOMIC DNA]</scope>
    <source>
        <strain evidence="2 3">DSM 6779</strain>
    </source>
</reference>
<organism evidence="2 3">
    <name type="scientific">Breznakibacter xylanolyticus</name>
    <dbReference type="NCBI Taxonomy" id="990"/>
    <lineage>
        <taxon>Bacteria</taxon>
        <taxon>Pseudomonadati</taxon>
        <taxon>Bacteroidota</taxon>
        <taxon>Bacteroidia</taxon>
        <taxon>Marinilabiliales</taxon>
        <taxon>Marinilabiliaceae</taxon>
        <taxon>Breznakibacter</taxon>
    </lineage>
</organism>
<sequence length="149" mass="17309">MVISNEQKTRETGLWFSLIITFFTITFLASILIEKAQVWWLQIPAAALVVIAILVYRFGGFHYIRAEFNNQNIEIKFYNSFPYGRKFRMIKVTPSQITRMKIKKGCCGIGKGLVLYQKTNKNEARYPFIGLSALNANDRNRILLHLEKK</sequence>
<gene>
    <name evidence="2" type="ORF">LX69_00033</name>
</gene>
<comment type="caution">
    <text evidence="2">The sequence shown here is derived from an EMBL/GenBank/DDBJ whole genome shotgun (WGS) entry which is preliminary data.</text>
</comment>
<evidence type="ECO:0008006" key="4">
    <source>
        <dbReference type="Google" id="ProtNLM"/>
    </source>
</evidence>
<proteinExistence type="predicted"/>
<keyword evidence="1" id="KW-1133">Transmembrane helix</keyword>
<keyword evidence="1" id="KW-0812">Transmembrane</keyword>
<feature type="transmembrane region" description="Helical" evidence="1">
    <location>
        <begin position="12"/>
        <end position="33"/>
    </location>
</feature>
<name>A0A2W7PBA0_9BACT</name>
<dbReference type="RefSeq" id="WP_111443786.1">
    <property type="nucleotide sequence ID" value="NZ_QKZK01000001.1"/>
</dbReference>
<dbReference type="OrthoDB" id="1121522at2"/>
<protein>
    <recommendedName>
        <fullName evidence="4">PH (Pleckstrin Homology) domain-containing protein</fullName>
    </recommendedName>
</protein>
<keyword evidence="3" id="KW-1185">Reference proteome</keyword>
<evidence type="ECO:0000313" key="2">
    <source>
        <dbReference type="EMBL" id="PZX20612.1"/>
    </source>
</evidence>
<dbReference type="AlphaFoldDB" id="A0A2W7PBA0"/>
<evidence type="ECO:0000256" key="1">
    <source>
        <dbReference type="SAM" id="Phobius"/>
    </source>
</evidence>
<feature type="transmembrane region" description="Helical" evidence="1">
    <location>
        <begin position="39"/>
        <end position="59"/>
    </location>
</feature>
<dbReference type="EMBL" id="QKZK01000001">
    <property type="protein sequence ID" value="PZX20612.1"/>
    <property type="molecule type" value="Genomic_DNA"/>
</dbReference>
<evidence type="ECO:0000313" key="3">
    <source>
        <dbReference type="Proteomes" id="UP000249239"/>
    </source>
</evidence>
<accession>A0A2W7PBA0</accession>
<dbReference type="Proteomes" id="UP000249239">
    <property type="component" value="Unassembled WGS sequence"/>
</dbReference>
<keyword evidence="1" id="KW-0472">Membrane</keyword>